<dbReference type="Proteomes" id="UP000225706">
    <property type="component" value="Unassembled WGS sequence"/>
</dbReference>
<gene>
    <name evidence="2" type="ORF">AWC38_SpisGene13148</name>
</gene>
<feature type="compositionally biased region" description="Acidic residues" evidence="1">
    <location>
        <begin position="94"/>
        <end position="105"/>
    </location>
</feature>
<sequence>MASLSRSRPSISSLRRCTSLLLVQSKNHIVQSAKCTRTICCADSLQATKTSVVQAVMKRFSSHISKNYQEKFPPVLGCNVLSVIATENLVGSSELEEGADSEDEATSGRKRIRYTHPLDDVP</sequence>
<name>A0A2B4S169_STYPI</name>
<dbReference type="EMBL" id="LSMT01000243">
    <property type="protein sequence ID" value="PFX22308.1"/>
    <property type="molecule type" value="Genomic_DNA"/>
</dbReference>
<evidence type="ECO:0000256" key="1">
    <source>
        <dbReference type="SAM" id="MobiDB-lite"/>
    </source>
</evidence>
<evidence type="ECO:0000313" key="3">
    <source>
        <dbReference type="Proteomes" id="UP000225706"/>
    </source>
</evidence>
<accession>A0A2B4S169</accession>
<reference evidence="3" key="1">
    <citation type="journal article" date="2017" name="bioRxiv">
        <title>Comparative analysis of the genomes of Stylophora pistillata and Acropora digitifera provides evidence for extensive differences between species of corals.</title>
        <authorList>
            <person name="Voolstra C.R."/>
            <person name="Li Y."/>
            <person name="Liew Y.J."/>
            <person name="Baumgarten S."/>
            <person name="Zoccola D."/>
            <person name="Flot J.-F."/>
            <person name="Tambutte S."/>
            <person name="Allemand D."/>
            <person name="Aranda M."/>
        </authorList>
    </citation>
    <scope>NUCLEOTIDE SEQUENCE [LARGE SCALE GENOMIC DNA]</scope>
</reference>
<comment type="caution">
    <text evidence="2">The sequence shown here is derived from an EMBL/GenBank/DDBJ whole genome shotgun (WGS) entry which is preliminary data.</text>
</comment>
<dbReference type="AlphaFoldDB" id="A0A2B4S169"/>
<proteinExistence type="predicted"/>
<feature type="region of interest" description="Disordered" evidence="1">
    <location>
        <begin position="94"/>
        <end position="122"/>
    </location>
</feature>
<protein>
    <submittedName>
        <fullName evidence="2">Uncharacterized protein</fullName>
    </submittedName>
</protein>
<evidence type="ECO:0000313" key="2">
    <source>
        <dbReference type="EMBL" id="PFX22308.1"/>
    </source>
</evidence>
<keyword evidence="3" id="KW-1185">Reference proteome</keyword>
<dbReference type="OrthoDB" id="5981925at2759"/>
<organism evidence="2 3">
    <name type="scientific">Stylophora pistillata</name>
    <name type="common">Smooth cauliflower coral</name>
    <dbReference type="NCBI Taxonomy" id="50429"/>
    <lineage>
        <taxon>Eukaryota</taxon>
        <taxon>Metazoa</taxon>
        <taxon>Cnidaria</taxon>
        <taxon>Anthozoa</taxon>
        <taxon>Hexacorallia</taxon>
        <taxon>Scleractinia</taxon>
        <taxon>Astrocoeniina</taxon>
        <taxon>Pocilloporidae</taxon>
        <taxon>Stylophora</taxon>
    </lineage>
</organism>